<dbReference type="EMBL" id="DRQG01000023">
    <property type="protein sequence ID" value="HGY54571.1"/>
    <property type="molecule type" value="Genomic_DNA"/>
</dbReference>
<protein>
    <recommendedName>
        <fullName evidence="2">Cytosolic protein</fullName>
    </recommendedName>
</protein>
<dbReference type="Pfam" id="PF19620">
    <property type="entry name" value="DUF6125"/>
    <property type="match status" value="1"/>
</dbReference>
<gene>
    <name evidence="1" type="ORF">ENK44_02605</name>
</gene>
<evidence type="ECO:0008006" key="2">
    <source>
        <dbReference type="Google" id="ProtNLM"/>
    </source>
</evidence>
<sequence length="184" mass="21231">MKKENRMEKIENLSRDDLLKLIDVYAKNWLAHDGCWFLAAEEQYGMDTAMELDTKSWERFAVSEARRIMKAFDIPADGGLEALEKAFSYRLYAAINKQEIEWVNDKTMIFRMIECRVQKTRRQKGLPDFPCKSVGIVEFTQFAKTVDARIRTRCIACPPDKAEGFYCGWEFTLDTSGGENENGG</sequence>
<proteinExistence type="predicted"/>
<reference evidence="1" key="1">
    <citation type="journal article" date="2020" name="mSystems">
        <title>Genome- and Community-Level Interaction Insights into Carbon Utilization and Element Cycling Functions of Hydrothermarchaeota in Hydrothermal Sediment.</title>
        <authorList>
            <person name="Zhou Z."/>
            <person name="Liu Y."/>
            <person name="Xu W."/>
            <person name="Pan J."/>
            <person name="Luo Z.H."/>
            <person name="Li M."/>
        </authorList>
    </citation>
    <scope>NUCLEOTIDE SEQUENCE [LARGE SCALE GENOMIC DNA]</scope>
    <source>
        <strain evidence="1">HyVt-577</strain>
    </source>
</reference>
<name>A0A7V4WUR1_CALAY</name>
<dbReference type="AlphaFoldDB" id="A0A7V4WUR1"/>
<organism evidence="1">
    <name type="scientific">Caldithrix abyssi</name>
    <dbReference type="NCBI Taxonomy" id="187145"/>
    <lineage>
        <taxon>Bacteria</taxon>
        <taxon>Pseudomonadati</taxon>
        <taxon>Calditrichota</taxon>
        <taxon>Calditrichia</taxon>
        <taxon>Calditrichales</taxon>
        <taxon>Calditrichaceae</taxon>
        <taxon>Caldithrix</taxon>
    </lineage>
</organism>
<evidence type="ECO:0000313" key="1">
    <source>
        <dbReference type="EMBL" id="HGY54571.1"/>
    </source>
</evidence>
<accession>A0A7V4WUR1</accession>
<dbReference type="Proteomes" id="UP000885779">
    <property type="component" value="Unassembled WGS sequence"/>
</dbReference>
<comment type="caution">
    <text evidence="1">The sequence shown here is derived from an EMBL/GenBank/DDBJ whole genome shotgun (WGS) entry which is preliminary data.</text>
</comment>